<evidence type="ECO:0000313" key="3">
    <source>
        <dbReference type="Proteomes" id="UP000006319"/>
    </source>
</evidence>
<keyword evidence="1" id="KW-0472">Membrane</keyword>
<dbReference type="Pfam" id="PF05795">
    <property type="entry name" value="Plasmodium_Vir"/>
    <property type="match status" value="1"/>
</dbReference>
<dbReference type="RefSeq" id="XP_004227713.1">
    <property type="nucleotide sequence ID" value="XM_004227665.1"/>
</dbReference>
<sequence>MYFVQFNKKRFIIKISNIQLNAFFNIQDVFSIDSNLKNLYEELNKEDKIDNYKIIVQNWKNMNALIRAVRNLIHLSLMPQNEERDERCFSLKHWLYQETRNIFNQNSTNVNYEPAITKLMDVILRINNTHFSGKQCYCSFDGTLNEWKEEKDLHDYFKSFSSIESFINGNEDACIKNFGRVNYINRLYKKYIGECCYCFKSGHCNEWCPDYFKCEDNLNPYNLYLKLKCKEEHTKDFIKVDKPIGIDNHVITTTRNSLLSEYKKKIQDPFYSIVLYAFGTLCIFMIFSVFYKVVKN</sequence>
<protein>
    <recommendedName>
        <fullName evidence="4">CYIR protein</fullName>
    </recommendedName>
</protein>
<evidence type="ECO:0000313" key="2">
    <source>
        <dbReference type="EMBL" id="GAB69495.1"/>
    </source>
</evidence>
<keyword evidence="1" id="KW-0812">Transmembrane</keyword>
<dbReference type="AlphaFoldDB" id="K6V2M2"/>
<evidence type="ECO:0008006" key="4">
    <source>
        <dbReference type="Google" id="ProtNLM"/>
    </source>
</evidence>
<name>K6V2M2_PLACD</name>
<gene>
    <name evidence="2" type="ORF">PCYB_002440</name>
</gene>
<dbReference type="PhylomeDB" id="K6V2M2"/>
<evidence type="ECO:0000256" key="1">
    <source>
        <dbReference type="SAM" id="Phobius"/>
    </source>
</evidence>
<dbReference type="VEuPathDB" id="PlasmoDB:PCYB_002440"/>
<keyword evidence="1" id="KW-1133">Transmembrane helix</keyword>
<feature type="transmembrane region" description="Helical" evidence="1">
    <location>
        <begin position="270"/>
        <end position="291"/>
    </location>
</feature>
<dbReference type="GeneID" id="14696036"/>
<dbReference type="OrthoDB" id="381600at2759"/>
<reference evidence="2 3" key="1">
    <citation type="journal article" date="2012" name="Nat. Genet.">
        <title>Plasmodium cynomolgi genome sequences provide insight into Plasmodium vivax and the monkey malaria clade.</title>
        <authorList>
            <person name="Tachibana S."/>
            <person name="Sullivan S.A."/>
            <person name="Kawai S."/>
            <person name="Nakamura S."/>
            <person name="Kim H.R."/>
            <person name="Goto N."/>
            <person name="Arisue N."/>
            <person name="Palacpac N.M.Q."/>
            <person name="Honma H."/>
            <person name="Yagi M."/>
            <person name="Tougan T."/>
            <person name="Katakai Y."/>
            <person name="Kaneko O."/>
            <person name="Mita T."/>
            <person name="Kita K."/>
            <person name="Yasutomi Y."/>
            <person name="Sutton P.L."/>
            <person name="Shakhbatyan R."/>
            <person name="Horii T."/>
            <person name="Yasunaga T."/>
            <person name="Barnwell J.W."/>
            <person name="Escalante A.A."/>
            <person name="Carlton J.M."/>
            <person name="Tanabe K."/>
        </authorList>
    </citation>
    <scope>NUCLEOTIDE SEQUENCE [LARGE SCALE GENOMIC DNA]</scope>
    <source>
        <strain evidence="2 3">B</strain>
    </source>
</reference>
<keyword evidence="3" id="KW-1185">Reference proteome</keyword>
<dbReference type="InterPro" id="IPR008780">
    <property type="entry name" value="Plasmodium_Vir"/>
</dbReference>
<dbReference type="EMBL" id="DF157225">
    <property type="protein sequence ID" value="GAB69495.1"/>
    <property type="molecule type" value="Genomic_DNA"/>
</dbReference>
<dbReference type="Proteomes" id="UP000006319">
    <property type="component" value="Unassembled WGS sequence"/>
</dbReference>
<proteinExistence type="predicted"/>
<dbReference type="KEGG" id="pcy:PCYB_002440"/>
<organism evidence="2 3">
    <name type="scientific">Plasmodium cynomolgi (strain B)</name>
    <dbReference type="NCBI Taxonomy" id="1120755"/>
    <lineage>
        <taxon>Eukaryota</taxon>
        <taxon>Sar</taxon>
        <taxon>Alveolata</taxon>
        <taxon>Apicomplexa</taxon>
        <taxon>Aconoidasida</taxon>
        <taxon>Haemosporida</taxon>
        <taxon>Plasmodiidae</taxon>
        <taxon>Plasmodium</taxon>
        <taxon>Plasmodium (Plasmodium)</taxon>
    </lineage>
</organism>
<accession>K6V2M2</accession>